<gene>
    <name evidence="2" type="ORF">C8F04DRAFT_1105759</name>
</gene>
<keyword evidence="3" id="KW-1185">Reference proteome</keyword>
<proteinExistence type="predicted"/>
<reference evidence="2" key="1">
    <citation type="submission" date="2023-03" db="EMBL/GenBank/DDBJ databases">
        <title>Massive genome expansion in bonnet fungi (Mycena s.s.) driven by repeated elements and novel gene families across ecological guilds.</title>
        <authorList>
            <consortium name="Lawrence Berkeley National Laboratory"/>
            <person name="Harder C.B."/>
            <person name="Miyauchi S."/>
            <person name="Viragh M."/>
            <person name="Kuo A."/>
            <person name="Thoen E."/>
            <person name="Andreopoulos B."/>
            <person name="Lu D."/>
            <person name="Skrede I."/>
            <person name="Drula E."/>
            <person name="Henrissat B."/>
            <person name="Morin E."/>
            <person name="Kohler A."/>
            <person name="Barry K."/>
            <person name="LaButti K."/>
            <person name="Morin E."/>
            <person name="Salamov A."/>
            <person name="Lipzen A."/>
            <person name="Mereny Z."/>
            <person name="Hegedus B."/>
            <person name="Baldrian P."/>
            <person name="Stursova M."/>
            <person name="Weitz H."/>
            <person name="Taylor A."/>
            <person name="Grigoriev I.V."/>
            <person name="Nagy L.G."/>
            <person name="Martin F."/>
            <person name="Kauserud H."/>
        </authorList>
    </citation>
    <scope>NUCLEOTIDE SEQUENCE</scope>
    <source>
        <strain evidence="2">CBHHK200</strain>
    </source>
</reference>
<evidence type="ECO:0000313" key="2">
    <source>
        <dbReference type="EMBL" id="KAJ7033017.1"/>
    </source>
</evidence>
<organism evidence="2 3">
    <name type="scientific">Mycena alexandri</name>
    <dbReference type="NCBI Taxonomy" id="1745969"/>
    <lineage>
        <taxon>Eukaryota</taxon>
        <taxon>Fungi</taxon>
        <taxon>Dikarya</taxon>
        <taxon>Basidiomycota</taxon>
        <taxon>Agaricomycotina</taxon>
        <taxon>Agaricomycetes</taxon>
        <taxon>Agaricomycetidae</taxon>
        <taxon>Agaricales</taxon>
        <taxon>Marasmiineae</taxon>
        <taxon>Mycenaceae</taxon>
        <taxon>Mycena</taxon>
    </lineage>
</organism>
<feature type="non-terminal residue" evidence="2">
    <location>
        <position position="80"/>
    </location>
</feature>
<dbReference type="AlphaFoldDB" id="A0AAD6ST87"/>
<evidence type="ECO:0000313" key="3">
    <source>
        <dbReference type="Proteomes" id="UP001218188"/>
    </source>
</evidence>
<keyword evidence="1" id="KW-1133">Transmembrane helix</keyword>
<feature type="transmembrane region" description="Helical" evidence="1">
    <location>
        <begin position="14"/>
        <end position="40"/>
    </location>
</feature>
<sequence>MVDTAQPLHWYSPFTALCIIAIDLVLINFTYGISVPLYIFRLTVRLSLSSIPSQLTSNSQIIQSPVYLAPSAGNSTCFTF</sequence>
<evidence type="ECO:0000256" key="1">
    <source>
        <dbReference type="SAM" id="Phobius"/>
    </source>
</evidence>
<protein>
    <submittedName>
        <fullName evidence="2">Uncharacterized protein</fullName>
    </submittedName>
</protein>
<dbReference type="Proteomes" id="UP001218188">
    <property type="component" value="Unassembled WGS sequence"/>
</dbReference>
<dbReference type="EMBL" id="JARJCM010000068">
    <property type="protein sequence ID" value="KAJ7033017.1"/>
    <property type="molecule type" value="Genomic_DNA"/>
</dbReference>
<keyword evidence="1" id="KW-0812">Transmembrane</keyword>
<comment type="caution">
    <text evidence="2">The sequence shown here is derived from an EMBL/GenBank/DDBJ whole genome shotgun (WGS) entry which is preliminary data.</text>
</comment>
<name>A0AAD6ST87_9AGAR</name>
<keyword evidence="1" id="KW-0472">Membrane</keyword>
<accession>A0AAD6ST87</accession>